<evidence type="ECO:0000313" key="3">
    <source>
        <dbReference type="Proteomes" id="UP000235145"/>
    </source>
</evidence>
<dbReference type="EMBL" id="NBSK02000004">
    <property type="protein sequence ID" value="KAJ0210430.1"/>
    <property type="molecule type" value="Genomic_DNA"/>
</dbReference>
<feature type="domain" description="Reverse transcriptase zinc-binding" evidence="1">
    <location>
        <begin position="312"/>
        <end position="376"/>
    </location>
</feature>
<accession>A0A9R1XDJ5</accession>
<dbReference type="InterPro" id="IPR026960">
    <property type="entry name" value="RVT-Znf"/>
</dbReference>
<reference evidence="2 3" key="1">
    <citation type="journal article" date="2017" name="Nat. Commun.">
        <title>Genome assembly with in vitro proximity ligation data and whole-genome triplication in lettuce.</title>
        <authorList>
            <person name="Reyes-Chin-Wo S."/>
            <person name="Wang Z."/>
            <person name="Yang X."/>
            <person name="Kozik A."/>
            <person name="Arikit S."/>
            <person name="Song C."/>
            <person name="Xia L."/>
            <person name="Froenicke L."/>
            <person name="Lavelle D.O."/>
            <person name="Truco M.J."/>
            <person name="Xia R."/>
            <person name="Zhu S."/>
            <person name="Xu C."/>
            <person name="Xu H."/>
            <person name="Xu X."/>
            <person name="Cox K."/>
            <person name="Korf I."/>
            <person name="Meyers B.C."/>
            <person name="Michelmore R.W."/>
        </authorList>
    </citation>
    <scope>NUCLEOTIDE SEQUENCE [LARGE SCALE GENOMIC DNA]</scope>
    <source>
        <strain evidence="3">cv. Salinas</strain>
        <tissue evidence="2">Seedlings</tissue>
    </source>
</reference>
<evidence type="ECO:0000313" key="2">
    <source>
        <dbReference type="EMBL" id="KAJ0210430.1"/>
    </source>
</evidence>
<dbReference type="AlphaFoldDB" id="A0A9R1XDJ5"/>
<sequence length="479" mass="54374">MKLTVSKGVFDGIHIPNSNICVSHLLYADDALFLGEWSKKNIDNLARILRCFYVASGLKVNFTKSKVYGIGAPLQEANNWACRLRCEPASVPFTFLGVPIGANMNRIATWQPVMEKLKSKLSSWKAKTLSFGGRVTLVKAVLGSIPIYFLTIFNAPIGVINLLEKIRRQFIWGGPNCNRNINWVAWGKIIAPKKVGGLDLGSIRSLNLALLTKWLWRLNNEPNALWVKIIKGLHFLNGEEQGICLRSHWNGVWRSIVKCKAILDRIIIPFDEVMKPGIPGQGWVSPFVVNAEFCMALLRERIERADFPVCDGRFPWLKMIPLKVLGFVWRAKQNKIATSEALRNRGIVLESSLCGVCRESEETGDHLLVSCPLAKDIFQSIYNWCNVQVSGLQSVSNMIDFASKWGNCPNKRKTLITILFGTLWCLWRARNDKIFNKAQWQPAKIVSIIQSQTFNWVKYRGEKTKLEWSLWIKNPLNCN</sequence>
<dbReference type="Proteomes" id="UP000235145">
    <property type="component" value="Unassembled WGS sequence"/>
</dbReference>
<dbReference type="PANTHER" id="PTHR33116">
    <property type="entry name" value="REVERSE TRANSCRIPTASE ZINC-BINDING DOMAIN-CONTAINING PROTEIN-RELATED-RELATED"/>
    <property type="match status" value="1"/>
</dbReference>
<dbReference type="PANTHER" id="PTHR33116:SF79">
    <property type="entry name" value="REVERSE TRANSCRIPTASE DOMAIN, ZINC FINGER, CCHC-TYPE-RELATED"/>
    <property type="match status" value="1"/>
</dbReference>
<organism evidence="2 3">
    <name type="scientific">Lactuca sativa</name>
    <name type="common">Garden lettuce</name>
    <dbReference type="NCBI Taxonomy" id="4236"/>
    <lineage>
        <taxon>Eukaryota</taxon>
        <taxon>Viridiplantae</taxon>
        <taxon>Streptophyta</taxon>
        <taxon>Embryophyta</taxon>
        <taxon>Tracheophyta</taxon>
        <taxon>Spermatophyta</taxon>
        <taxon>Magnoliopsida</taxon>
        <taxon>eudicotyledons</taxon>
        <taxon>Gunneridae</taxon>
        <taxon>Pentapetalae</taxon>
        <taxon>asterids</taxon>
        <taxon>campanulids</taxon>
        <taxon>Asterales</taxon>
        <taxon>Asteraceae</taxon>
        <taxon>Cichorioideae</taxon>
        <taxon>Cichorieae</taxon>
        <taxon>Lactucinae</taxon>
        <taxon>Lactuca</taxon>
    </lineage>
</organism>
<proteinExistence type="predicted"/>
<dbReference type="Pfam" id="PF13966">
    <property type="entry name" value="zf-RVT"/>
    <property type="match status" value="1"/>
</dbReference>
<keyword evidence="3" id="KW-1185">Reference proteome</keyword>
<gene>
    <name evidence="2" type="ORF">LSAT_V11C400170750</name>
</gene>
<comment type="caution">
    <text evidence="2">The sequence shown here is derived from an EMBL/GenBank/DDBJ whole genome shotgun (WGS) entry which is preliminary data.</text>
</comment>
<name>A0A9R1XDJ5_LACSA</name>
<evidence type="ECO:0000259" key="1">
    <source>
        <dbReference type="Pfam" id="PF13966"/>
    </source>
</evidence>
<protein>
    <recommendedName>
        <fullName evidence="1">Reverse transcriptase zinc-binding domain-containing protein</fullName>
    </recommendedName>
</protein>